<dbReference type="RefSeq" id="WP_340367088.1">
    <property type="nucleotide sequence ID" value="NZ_JBBKZV010000028.1"/>
</dbReference>
<sequence>MTNMIPQWHADHLTFSRLLDQLKQQVAEFHEDGEPDYDRMLDIVTCLREFGDRVHHPFEDTAFARLVMRDPDLRLPINRLKQEHRAIAAAGEELVSLLKGIIGDAVVLRSRVEAAAALYLVYYRHHLATEEREILPRAAQLLTHDDWKAIAREAPAEPDAAIGTRAALLLA</sequence>
<organism evidence="2 3">
    <name type="scientific">Variovorax humicola</name>
    <dbReference type="NCBI Taxonomy" id="1769758"/>
    <lineage>
        <taxon>Bacteria</taxon>
        <taxon>Pseudomonadati</taxon>
        <taxon>Pseudomonadota</taxon>
        <taxon>Betaproteobacteria</taxon>
        <taxon>Burkholderiales</taxon>
        <taxon>Comamonadaceae</taxon>
        <taxon>Variovorax</taxon>
    </lineage>
</organism>
<proteinExistence type="predicted"/>
<accession>A0ABU8W957</accession>
<dbReference type="PANTHER" id="PTHR39966:SF1">
    <property type="entry name" value="HEMERYTHRIN-LIKE DOMAIN-CONTAINING PROTEIN"/>
    <property type="match status" value="1"/>
</dbReference>
<feature type="domain" description="Hemerythrin-like" evidence="1">
    <location>
        <begin position="4"/>
        <end position="138"/>
    </location>
</feature>
<dbReference type="EMBL" id="JBBKZV010000028">
    <property type="protein sequence ID" value="MEJ8826054.1"/>
    <property type="molecule type" value="Genomic_DNA"/>
</dbReference>
<evidence type="ECO:0000313" key="2">
    <source>
        <dbReference type="EMBL" id="MEJ8826054.1"/>
    </source>
</evidence>
<reference evidence="2 3" key="1">
    <citation type="submission" date="2024-03" db="EMBL/GenBank/DDBJ databases">
        <title>Novel species of the genus Variovorax.</title>
        <authorList>
            <person name="Liu Q."/>
            <person name="Xin Y.-H."/>
        </authorList>
    </citation>
    <scope>NUCLEOTIDE SEQUENCE [LARGE SCALE GENOMIC DNA]</scope>
    <source>
        <strain evidence="2 3">KACC 18501</strain>
    </source>
</reference>
<name>A0ABU8W957_9BURK</name>
<dbReference type="PANTHER" id="PTHR39966">
    <property type="entry name" value="BLL2471 PROTEIN-RELATED"/>
    <property type="match status" value="1"/>
</dbReference>
<dbReference type="Gene3D" id="1.20.120.520">
    <property type="entry name" value="nmb1532 protein domain like"/>
    <property type="match status" value="1"/>
</dbReference>
<keyword evidence="3" id="KW-1185">Reference proteome</keyword>
<dbReference type="Proteomes" id="UP001363010">
    <property type="component" value="Unassembled WGS sequence"/>
</dbReference>
<dbReference type="Pfam" id="PF01814">
    <property type="entry name" value="Hemerythrin"/>
    <property type="match status" value="1"/>
</dbReference>
<protein>
    <submittedName>
        <fullName evidence="2">Hemerythrin domain-containing protein</fullName>
    </submittedName>
</protein>
<evidence type="ECO:0000313" key="3">
    <source>
        <dbReference type="Proteomes" id="UP001363010"/>
    </source>
</evidence>
<dbReference type="InterPro" id="IPR012312">
    <property type="entry name" value="Hemerythrin-like"/>
</dbReference>
<comment type="caution">
    <text evidence="2">The sequence shown here is derived from an EMBL/GenBank/DDBJ whole genome shotgun (WGS) entry which is preliminary data.</text>
</comment>
<evidence type="ECO:0000259" key="1">
    <source>
        <dbReference type="Pfam" id="PF01814"/>
    </source>
</evidence>
<gene>
    <name evidence="2" type="ORF">WKW80_29175</name>
</gene>